<protein>
    <submittedName>
        <fullName evidence="3">MARVEL domain-containing protein</fullName>
    </submittedName>
</protein>
<evidence type="ECO:0000313" key="2">
    <source>
        <dbReference type="Proteomes" id="UP000887566"/>
    </source>
</evidence>
<feature type="transmembrane region" description="Helical" evidence="1">
    <location>
        <begin position="71"/>
        <end position="92"/>
    </location>
</feature>
<dbReference type="AlphaFoldDB" id="A0A914WVL5"/>
<dbReference type="Proteomes" id="UP000887566">
    <property type="component" value="Unplaced"/>
</dbReference>
<feature type="transmembrane region" description="Helical" evidence="1">
    <location>
        <begin position="44"/>
        <end position="65"/>
    </location>
</feature>
<feature type="transmembrane region" description="Helical" evidence="1">
    <location>
        <begin position="132"/>
        <end position="152"/>
    </location>
</feature>
<feature type="transmembrane region" description="Helical" evidence="1">
    <location>
        <begin position="104"/>
        <end position="126"/>
    </location>
</feature>
<keyword evidence="1" id="KW-0812">Transmembrane</keyword>
<name>A0A914WVL5_9BILA</name>
<evidence type="ECO:0000313" key="3">
    <source>
        <dbReference type="WBParaSite" id="PSAMB.scaffold5297size12095.g26326.t1"/>
    </source>
</evidence>
<keyword evidence="1" id="KW-0472">Membrane</keyword>
<keyword evidence="1" id="KW-1133">Transmembrane helix</keyword>
<proteinExistence type="predicted"/>
<reference evidence="3" key="1">
    <citation type="submission" date="2022-11" db="UniProtKB">
        <authorList>
            <consortium name="WormBaseParasite"/>
        </authorList>
    </citation>
    <scope>IDENTIFICATION</scope>
</reference>
<accession>A0A914WVL5</accession>
<organism evidence="2 3">
    <name type="scientific">Plectus sambesii</name>
    <dbReference type="NCBI Taxonomy" id="2011161"/>
    <lineage>
        <taxon>Eukaryota</taxon>
        <taxon>Metazoa</taxon>
        <taxon>Ecdysozoa</taxon>
        <taxon>Nematoda</taxon>
        <taxon>Chromadorea</taxon>
        <taxon>Plectida</taxon>
        <taxon>Plectina</taxon>
        <taxon>Plectoidea</taxon>
        <taxon>Plectidae</taxon>
        <taxon>Plectus</taxon>
    </lineage>
</organism>
<sequence length="213" mass="23442">MTTTTNCTTASCRLSGALATARNHVLPENRRNQLNLGYLKTSSGWLKVIEIGLALLLCLVISTNWRYNGSAMVAPAYTAAAVGICFLINKIARESDNQEETTGSLFAELMLVSINAVVFLFGGVIWTICALFHGYTIGAVFTTIVLGIIYTYDASMVMRKWNNKDVTNQQQPTEVVAVNSCPARTTVTAEEDIKDPPPTFEESSNHQVYFPRY</sequence>
<keyword evidence="2" id="KW-1185">Reference proteome</keyword>
<evidence type="ECO:0000256" key="1">
    <source>
        <dbReference type="SAM" id="Phobius"/>
    </source>
</evidence>
<dbReference type="WBParaSite" id="PSAMB.scaffold5297size12095.g26326.t1">
    <property type="protein sequence ID" value="PSAMB.scaffold5297size12095.g26326.t1"/>
    <property type="gene ID" value="PSAMB.scaffold5297size12095.g26326"/>
</dbReference>